<keyword evidence="1" id="KW-0446">Lipid-binding</keyword>
<protein>
    <submittedName>
        <fullName evidence="2">DegV family protein</fullName>
    </submittedName>
</protein>
<dbReference type="GO" id="GO:0008289">
    <property type="term" value="F:lipid binding"/>
    <property type="evidence" value="ECO:0007669"/>
    <property type="project" value="UniProtKB-KW"/>
</dbReference>
<organism evidence="2 3">
    <name type="scientific">Anaerotruncus massiliensis</name>
    <name type="common">ex Liu et al. 2021</name>
    <dbReference type="NCBI Taxonomy" id="2321404"/>
    <lineage>
        <taxon>Bacteria</taxon>
        <taxon>Bacillati</taxon>
        <taxon>Bacillota</taxon>
        <taxon>Clostridia</taxon>
        <taxon>Eubacteriales</taxon>
        <taxon>Oscillospiraceae</taxon>
        <taxon>Anaerotruncus</taxon>
    </lineage>
</organism>
<evidence type="ECO:0000313" key="2">
    <source>
        <dbReference type="EMBL" id="RLL11640.1"/>
    </source>
</evidence>
<dbReference type="PANTHER" id="PTHR33434">
    <property type="entry name" value="DEGV DOMAIN-CONTAINING PROTEIN DR_1986-RELATED"/>
    <property type="match status" value="1"/>
</dbReference>
<proteinExistence type="predicted"/>
<dbReference type="NCBIfam" id="TIGR00762">
    <property type="entry name" value="DegV"/>
    <property type="match status" value="1"/>
</dbReference>
<gene>
    <name evidence="2" type="ORF">D4A47_06995</name>
</gene>
<dbReference type="Gene3D" id="3.40.50.10440">
    <property type="entry name" value="Dihydroxyacetone kinase, domain 1"/>
    <property type="match status" value="1"/>
</dbReference>
<dbReference type="EMBL" id="RCHT01000008">
    <property type="protein sequence ID" value="RLL11640.1"/>
    <property type="molecule type" value="Genomic_DNA"/>
</dbReference>
<accession>A0A498CN71</accession>
<keyword evidence="3" id="KW-1185">Reference proteome</keyword>
<dbReference type="Gene3D" id="3.30.1180.10">
    <property type="match status" value="1"/>
</dbReference>
<dbReference type="AlphaFoldDB" id="A0A498CN71"/>
<dbReference type="InterPro" id="IPR043168">
    <property type="entry name" value="DegV_C"/>
</dbReference>
<dbReference type="Proteomes" id="UP000276301">
    <property type="component" value="Unassembled WGS sequence"/>
</dbReference>
<name>A0A498CN71_9FIRM</name>
<evidence type="ECO:0000313" key="3">
    <source>
        <dbReference type="Proteomes" id="UP000276301"/>
    </source>
</evidence>
<dbReference type="PROSITE" id="PS51482">
    <property type="entry name" value="DEGV"/>
    <property type="match status" value="1"/>
</dbReference>
<comment type="caution">
    <text evidence="2">The sequence shown here is derived from an EMBL/GenBank/DDBJ whole genome shotgun (WGS) entry which is preliminary data.</text>
</comment>
<dbReference type="Gene3D" id="2.20.28.50">
    <property type="entry name" value="degv family protein"/>
    <property type="match status" value="1"/>
</dbReference>
<dbReference type="SUPFAM" id="SSF82549">
    <property type="entry name" value="DAK1/DegV-like"/>
    <property type="match status" value="1"/>
</dbReference>
<sequence>MEYKLVADSCCELVPALTGPLGARTAPLTILLDDVSYIDDDSMDIPRFLAAMKQSRHIPKSACPAPDVWARLFLEAKEVFAVTLSSKLSGSYNSAMVAREMVESEHPGHRVHVFDSLSASAGEIAVGIRIKECAEAGMAFDEIVREVTAFIHGMKTYFIVENLDTLIKAGRMGRLTGYVASAMSLRPIMMGDAGEIKLYEKARGSVRAFTRLVDIIGERRSNFSDRTLVITHCNNERQAHFIRAEAARRYNFKEIVVAPTRGISTMYANEGGVIIAF</sequence>
<reference evidence="2 3" key="1">
    <citation type="submission" date="2018-10" db="EMBL/GenBank/DDBJ databases">
        <title>Anaerotruncus faecis sp. nov., isolated from human feces.</title>
        <authorList>
            <person name="Wang Y.-J."/>
        </authorList>
    </citation>
    <scope>NUCLEOTIDE SEQUENCE [LARGE SCALE GENOMIC DNA]</scope>
    <source>
        <strain evidence="2 3">22A2-44</strain>
    </source>
</reference>
<dbReference type="Pfam" id="PF02645">
    <property type="entry name" value="DegV"/>
    <property type="match status" value="1"/>
</dbReference>
<dbReference type="InterPro" id="IPR003797">
    <property type="entry name" value="DegV"/>
</dbReference>
<dbReference type="RefSeq" id="WP_121586738.1">
    <property type="nucleotide sequence ID" value="NZ_RCHT01000008.1"/>
</dbReference>
<evidence type="ECO:0000256" key="1">
    <source>
        <dbReference type="ARBA" id="ARBA00023121"/>
    </source>
</evidence>
<dbReference type="PANTHER" id="PTHR33434:SF2">
    <property type="entry name" value="FATTY ACID-BINDING PROTEIN TM_1468"/>
    <property type="match status" value="1"/>
</dbReference>
<dbReference type="InterPro" id="IPR050270">
    <property type="entry name" value="DegV_domain_contain"/>
</dbReference>